<dbReference type="InterPro" id="IPR023997">
    <property type="entry name" value="TonB-dep_OMP_SusC/RagA_CS"/>
</dbReference>
<dbReference type="Pfam" id="PF00593">
    <property type="entry name" value="TonB_dep_Rec_b-barrel"/>
    <property type="match status" value="1"/>
</dbReference>
<keyword evidence="6 8" id="KW-0472">Membrane</keyword>
<dbReference type="FunFam" id="2.170.130.10:FF:000008">
    <property type="entry name" value="SusC/RagA family TonB-linked outer membrane protein"/>
    <property type="match status" value="1"/>
</dbReference>
<dbReference type="InterPro" id="IPR023996">
    <property type="entry name" value="TonB-dep_OMP_SusC/RagA"/>
</dbReference>
<reference evidence="12 13" key="1">
    <citation type="submission" date="2019-08" db="EMBL/GenBank/DDBJ databases">
        <title>Phlebobacter frassis gen. nov. sp. nov., a new member of family Sphingobacteriaceae isolated from sand fly rearing media.</title>
        <authorList>
            <person name="Kakumanu M.L."/>
            <person name="Marayati B.F."/>
            <person name="Wada-Katsumata A."/>
            <person name="Wasserberg G."/>
            <person name="Schal C."/>
            <person name="Apperson C.S."/>
            <person name="Ponnusamy L."/>
        </authorList>
    </citation>
    <scope>NUCLEOTIDE SEQUENCE [LARGE SCALE GENOMIC DNA]</scope>
    <source>
        <strain evidence="12 13">SSI9</strain>
    </source>
</reference>
<dbReference type="InterPro" id="IPR000531">
    <property type="entry name" value="Beta-barrel_TonB"/>
</dbReference>
<dbReference type="Pfam" id="PF13715">
    <property type="entry name" value="CarbopepD_reg_2"/>
    <property type="match status" value="1"/>
</dbReference>
<evidence type="ECO:0000256" key="5">
    <source>
        <dbReference type="ARBA" id="ARBA00023077"/>
    </source>
</evidence>
<dbReference type="Gene3D" id="2.40.170.20">
    <property type="entry name" value="TonB-dependent receptor, beta-barrel domain"/>
    <property type="match status" value="1"/>
</dbReference>
<dbReference type="SUPFAM" id="SSF49464">
    <property type="entry name" value="Carboxypeptidase regulatory domain-like"/>
    <property type="match status" value="1"/>
</dbReference>
<dbReference type="NCBIfam" id="TIGR04056">
    <property type="entry name" value="OMP_RagA_SusC"/>
    <property type="match status" value="1"/>
</dbReference>
<evidence type="ECO:0000256" key="1">
    <source>
        <dbReference type="ARBA" id="ARBA00004571"/>
    </source>
</evidence>
<dbReference type="InterPro" id="IPR008969">
    <property type="entry name" value="CarboxyPept-like_regulatory"/>
</dbReference>
<dbReference type="NCBIfam" id="TIGR04057">
    <property type="entry name" value="SusC_RagA_signa"/>
    <property type="match status" value="1"/>
</dbReference>
<sequence>MMWNKYSILTCLFTLLVLFGYGQRRQYSGVVVDSTTNEVLEGVVIQNMNTPSIVAKTNDRGEFTIMSYVRDVISFSFVGYTKQNYIATNLPRKIYLNQETRDIDEVVVIGYGTVNKKDFTGSLSEVNVEDINKAPVPNIAQALAGRVAGLQVNALSGQPGEESDIIIRGGNSITQDNSPLYVVDGFPIEGFSLSSINPEEIAELQVLKDASATSIYGSRGANGVVIIETKKGQEGVPQISYNLDFGMQRATKFMDMMDAYEFVKYQTEFNPDNEEMYLTRQDRTLEDYKNVQTHDWQDMLFRNALMHNHNLAVRGGSRGTKYAFSGNVTNQDGVVINSGFSRYQGRARIDQELSNKLRVNLNVSYSKDQNYGQLNNQQASGNNSYATYIMYRTWGYRPVSTTGNLEELLFDDDEDGGETLLVMNPIISTRNEFREQNRTFFTSNLGLDYDLPWNLQLNMRGGYRWRQNRDEAFNNSKTYRGFPHANNADGVNGSFSENSYTDWMNENTLTYKNKWDNKHTFDALVGLTVQGQNTDRYGYTSVHIPNEELGIRALEYGNIKSPISTASKNALLSYLGRVNYNYRGKYYLTGSFRIDGSSKFAPQHRWGYFPAVAASWRLGREQFMKNISFVSDSKLRVSWGVTGNNRVNDFAPYSTVTLDDRYGIGSGGAIPEHALVLNRFGNKELKWESTYQFDIGYELSLFKNRLNFVFDYYNKDTKDLLLNANVPYAVGFQRIYKNIGSIQNRGFEIEVNSVNVSKKNFTWNSSFNISFNRNKIMALTDDERTMFTNVPFTASWNSANLYIAQVNKPVSSFYGLVWDGVYQTSDFDQLSNGSYILKDEVASLYEDRTRVQPGDIKYRDVNGDMLIDEKDKVVIGRTLPKHYGGFNNNFTYKNFNLNVFFQWNYGNNVMNANRLMFEGNMSNRAGLNQFASYTDRWTIDNPSNEYFRVRGGGPVGYYSTRELEDGSYIRLKTVQLAYRLPKHWIPRVSSVDLSVAAQNLYTWSNYSGLDPEISTRNSILTPGFDYSAYAQNFTISFGAKVVF</sequence>
<feature type="domain" description="TonB-dependent receptor-like beta-barrel" evidence="10">
    <location>
        <begin position="428"/>
        <end position="1000"/>
    </location>
</feature>
<feature type="domain" description="TonB-dependent receptor plug" evidence="11">
    <location>
        <begin position="116"/>
        <end position="224"/>
    </location>
</feature>
<comment type="similarity">
    <text evidence="8 9">Belongs to the TonB-dependent receptor family.</text>
</comment>
<gene>
    <name evidence="12" type="ORF">FXV77_05860</name>
</gene>
<evidence type="ECO:0000256" key="3">
    <source>
        <dbReference type="ARBA" id="ARBA00022452"/>
    </source>
</evidence>
<evidence type="ECO:0000256" key="2">
    <source>
        <dbReference type="ARBA" id="ARBA00022448"/>
    </source>
</evidence>
<keyword evidence="2 8" id="KW-0813">Transport</keyword>
<dbReference type="SUPFAM" id="SSF56935">
    <property type="entry name" value="Porins"/>
    <property type="match status" value="1"/>
</dbReference>
<accession>A0A5D4HA53</accession>
<evidence type="ECO:0000256" key="7">
    <source>
        <dbReference type="ARBA" id="ARBA00023237"/>
    </source>
</evidence>
<keyword evidence="12" id="KW-0675">Receptor</keyword>
<dbReference type="AlphaFoldDB" id="A0A5D4HA53"/>
<evidence type="ECO:0000256" key="8">
    <source>
        <dbReference type="PROSITE-ProRule" id="PRU01360"/>
    </source>
</evidence>
<keyword evidence="4 8" id="KW-0812">Transmembrane</keyword>
<evidence type="ECO:0000256" key="9">
    <source>
        <dbReference type="RuleBase" id="RU003357"/>
    </source>
</evidence>
<dbReference type="GO" id="GO:0009279">
    <property type="term" value="C:cell outer membrane"/>
    <property type="evidence" value="ECO:0007669"/>
    <property type="project" value="UniProtKB-SubCell"/>
</dbReference>
<proteinExistence type="inferred from homology"/>
<evidence type="ECO:0000256" key="4">
    <source>
        <dbReference type="ARBA" id="ARBA00022692"/>
    </source>
</evidence>
<evidence type="ECO:0000259" key="11">
    <source>
        <dbReference type="Pfam" id="PF07715"/>
    </source>
</evidence>
<comment type="caution">
    <text evidence="12">The sequence shown here is derived from an EMBL/GenBank/DDBJ whole genome shotgun (WGS) entry which is preliminary data.</text>
</comment>
<dbReference type="InterPro" id="IPR012910">
    <property type="entry name" value="Plug_dom"/>
</dbReference>
<dbReference type="Gene3D" id="2.170.130.10">
    <property type="entry name" value="TonB-dependent receptor, plug domain"/>
    <property type="match status" value="1"/>
</dbReference>
<keyword evidence="3 8" id="KW-1134">Transmembrane beta strand</keyword>
<evidence type="ECO:0000313" key="13">
    <source>
        <dbReference type="Proteomes" id="UP000322362"/>
    </source>
</evidence>
<organism evidence="12 13">
    <name type="scientific">Sphingobacterium phlebotomi</name>
    <dbReference type="NCBI Taxonomy" id="2605433"/>
    <lineage>
        <taxon>Bacteria</taxon>
        <taxon>Pseudomonadati</taxon>
        <taxon>Bacteroidota</taxon>
        <taxon>Sphingobacteriia</taxon>
        <taxon>Sphingobacteriales</taxon>
        <taxon>Sphingobacteriaceae</taxon>
        <taxon>Sphingobacterium</taxon>
    </lineage>
</organism>
<comment type="subcellular location">
    <subcellularLocation>
        <location evidence="1 8">Cell outer membrane</location>
        <topology evidence="1 8">Multi-pass membrane protein</topology>
    </subcellularLocation>
</comment>
<evidence type="ECO:0000313" key="12">
    <source>
        <dbReference type="EMBL" id="TYR37528.1"/>
    </source>
</evidence>
<evidence type="ECO:0000259" key="10">
    <source>
        <dbReference type="Pfam" id="PF00593"/>
    </source>
</evidence>
<dbReference type="InterPro" id="IPR037066">
    <property type="entry name" value="Plug_dom_sf"/>
</dbReference>
<keyword evidence="13" id="KW-1185">Reference proteome</keyword>
<dbReference type="RefSeq" id="WP_148918267.1">
    <property type="nucleotide sequence ID" value="NZ_VTAV01000002.1"/>
</dbReference>
<dbReference type="EMBL" id="VTAV01000002">
    <property type="protein sequence ID" value="TYR37528.1"/>
    <property type="molecule type" value="Genomic_DNA"/>
</dbReference>
<evidence type="ECO:0000256" key="6">
    <source>
        <dbReference type="ARBA" id="ARBA00023136"/>
    </source>
</evidence>
<name>A0A5D4HA53_9SPHI</name>
<dbReference type="Pfam" id="PF07715">
    <property type="entry name" value="Plug"/>
    <property type="match status" value="1"/>
</dbReference>
<keyword evidence="7 8" id="KW-0998">Cell outer membrane</keyword>
<dbReference type="InterPro" id="IPR039426">
    <property type="entry name" value="TonB-dep_rcpt-like"/>
</dbReference>
<keyword evidence="5 9" id="KW-0798">TonB box</keyword>
<dbReference type="PROSITE" id="PS52016">
    <property type="entry name" value="TONB_DEPENDENT_REC_3"/>
    <property type="match status" value="1"/>
</dbReference>
<dbReference type="Proteomes" id="UP000322362">
    <property type="component" value="Unassembled WGS sequence"/>
</dbReference>
<protein>
    <submittedName>
        <fullName evidence="12">TonB-dependent receptor</fullName>
    </submittedName>
</protein>
<dbReference type="InterPro" id="IPR036942">
    <property type="entry name" value="Beta-barrel_TonB_sf"/>
</dbReference>